<keyword evidence="2" id="KW-1185">Reference proteome</keyword>
<gene>
    <name evidence="1" type="ORF">HAX54_004486</name>
</gene>
<organism evidence="1 2">
    <name type="scientific">Datura stramonium</name>
    <name type="common">Jimsonweed</name>
    <name type="synonym">Common thornapple</name>
    <dbReference type="NCBI Taxonomy" id="4076"/>
    <lineage>
        <taxon>Eukaryota</taxon>
        <taxon>Viridiplantae</taxon>
        <taxon>Streptophyta</taxon>
        <taxon>Embryophyta</taxon>
        <taxon>Tracheophyta</taxon>
        <taxon>Spermatophyta</taxon>
        <taxon>Magnoliopsida</taxon>
        <taxon>eudicotyledons</taxon>
        <taxon>Gunneridae</taxon>
        <taxon>Pentapetalae</taxon>
        <taxon>asterids</taxon>
        <taxon>lamiids</taxon>
        <taxon>Solanales</taxon>
        <taxon>Solanaceae</taxon>
        <taxon>Solanoideae</taxon>
        <taxon>Datureae</taxon>
        <taxon>Datura</taxon>
    </lineage>
</organism>
<protein>
    <submittedName>
        <fullName evidence="1">Uncharacterized protein</fullName>
    </submittedName>
</protein>
<sequence length="61" mass="6878">YESWHRKKRNLVIANQSLKRLRKGLEGASSSAAKAGPARRFGAKAIEPHGLTWFNTQKDDK</sequence>
<proteinExistence type="predicted"/>
<evidence type="ECO:0000313" key="2">
    <source>
        <dbReference type="Proteomes" id="UP000823775"/>
    </source>
</evidence>
<dbReference type="EMBL" id="JACEIK010001208">
    <property type="protein sequence ID" value="MCD7467201.1"/>
    <property type="molecule type" value="Genomic_DNA"/>
</dbReference>
<accession>A0ABS8T738</accession>
<comment type="caution">
    <text evidence="1">The sequence shown here is derived from an EMBL/GenBank/DDBJ whole genome shotgun (WGS) entry which is preliminary data.</text>
</comment>
<evidence type="ECO:0000313" key="1">
    <source>
        <dbReference type="EMBL" id="MCD7467201.1"/>
    </source>
</evidence>
<reference evidence="1 2" key="1">
    <citation type="journal article" date="2021" name="BMC Genomics">
        <title>Datura genome reveals duplications of psychoactive alkaloid biosynthetic genes and high mutation rate following tissue culture.</title>
        <authorList>
            <person name="Rajewski A."/>
            <person name="Carter-House D."/>
            <person name="Stajich J."/>
            <person name="Litt A."/>
        </authorList>
    </citation>
    <scope>NUCLEOTIDE SEQUENCE [LARGE SCALE GENOMIC DNA]</scope>
    <source>
        <strain evidence="1">AR-01</strain>
    </source>
</reference>
<feature type="non-terminal residue" evidence="1">
    <location>
        <position position="1"/>
    </location>
</feature>
<name>A0ABS8T738_DATST</name>
<dbReference type="Proteomes" id="UP000823775">
    <property type="component" value="Unassembled WGS sequence"/>
</dbReference>